<evidence type="ECO:0000313" key="4">
    <source>
        <dbReference type="Proteomes" id="UP000044938"/>
    </source>
</evidence>
<gene>
    <name evidence="2" type="ORF">ERS007681_02386</name>
    <name evidence="3" type="ORF">ERS007720_04243</name>
</gene>
<evidence type="ECO:0000256" key="1">
    <source>
        <dbReference type="SAM" id="MobiDB-lite"/>
    </source>
</evidence>
<reference evidence="4 5" key="1">
    <citation type="submission" date="2015-03" db="EMBL/GenBank/DDBJ databases">
        <authorList>
            <consortium name="Pathogen Informatics"/>
        </authorList>
    </citation>
    <scope>NUCLEOTIDE SEQUENCE [LARGE SCALE GENOMIC DNA]</scope>
    <source>
        <strain evidence="2 5">G09901357</strain>
        <strain evidence="3 4">M09401471</strain>
    </source>
</reference>
<dbReference type="Proteomes" id="UP000044938">
    <property type="component" value="Unassembled WGS sequence"/>
</dbReference>
<evidence type="ECO:0000313" key="5">
    <source>
        <dbReference type="Proteomes" id="UP000048289"/>
    </source>
</evidence>
<accession>A0A654TAE8</accession>
<evidence type="ECO:0000313" key="3">
    <source>
        <dbReference type="EMBL" id="COX29575.1"/>
    </source>
</evidence>
<name>A0A654TAE8_MYCTX</name>
<feature type="compositionally biased region" description="Low complexity" evidence="1">
    <location>
        <begin position="56"/>
        <end position="68"/>
    </location>
</feature>
<dbReference type="EMBL" id="CFOE01000309">
    <property type="protein sequence ID" value="CFE40118.1"/>
    <property type="molecule type" value="Genomic_DNA"/>
</dbReference>
<dbReference type="AlphaFoldDB" id="A0A654TAE8"/>
<proteinExistence type="predicted"/>
<organism evidence="2 5">
    <name type="scientific">Mycobacterium tuberculosis</name>
    <dbReference type="NCBI Taxonomy" id="1773"/>
    <lineage>
        <taxon>Bacteria</taxon>
        <taxon>Bacillati</taxon>
        <taxon>Actinomycetota</taxon>
        <taxon>Actinomycetes</taxon>
        <taxon>Mycobacteriales</taxon>
        <taxon>Mycobacteriaceae</taxon>
        <taxon>Mycobacterium</taxon>
        <taxon>Mycobacterium tuberculosis complex</taxon>
    </lineage>
</organism>
<feature type="region of interest" description="Disordered" evidence="1">
    <location>
        <begin position="56"/>
        <end position="77"/>
    </location>
</feature>
<protein>
    <submittedName>
        <fullName evidence="2">Uncharacterized protein</fullName>
    </submittedName>
</protein>
<evidence type="ECO:0000313" key="2">
    <source>
        <dbReference type="EMBL" id="CFE40118.1"/>
    </source>
</evidence>
<sequence>MPPGRCRNRSSRIAYCWSVTRSSRYRSCETTINVPAHESSRSSVAVSISVSTSLVGSSRSSTFGSDNSVSMSCNRRR</sequence>
<dbReference type="EMBL" id="CSAJ01000854">
    <property type="protein sequence ID" value="COX29575.1"/>
    <property type="molecule type" value="Genomic_DNA"/>
</dbReference>
<dbReference type="Proteomes" id="UP000048289">
    <property type="component" value="Unassembled WGS sequence"/>
</dbReference>